<accession>A0A3R6GX86</accession>
<dbReference type="AlphaFoldDB" id="A0A3R6GX86"/>
<evidence type="ECO:0000313" key="1">
    <source>
        <dbReference type="EMBL" id="RHN03504.1"/>
    </source>
</evidence>
<dbReference type="Proteomes" id="UP000283586">
    <property type="component" value="Unassembled WGS sequence"/>
</dbReference>
<gene>
    <name evidence="1" type="ORF">DWZ31_18460</name>
</gene>
<name>A0A3R6GX86_9FIRM</name>
<organism evidence="1 2">
    <name type="scientific">Roseburia intestinalis</name>
    <dbReference type="NCBI Taxonomy" id="166486"/>
    <lineage>
        <taxon>Bacteria</taxon>
        <taxon>Bacillati</taxon>
        <taxon>Bacillota</taxon>
        <taxon>Clostridia</taxon>
        <taxon>Lachnospirales</taxon>
        <taxon>Lachnospiraceae</taxon>
        <taxon>Roseburia</taxon>
    </lineage>
</organism>
<comment type="caution">
    <text evidence="1">The sequence shown here is derived from an EMBL/GenBank/DDBJ whole genome shotgun (WGS) entry which is preliminary data.</text>
</comment>
<reference evidence="1 2" key="1">
    <citation type="submission" date="2018-08" db="EMBL/GenBank/DDBJ databases">
        <title>A genome reference for cultivated species of the human gut microbiota.</title>
        <authorList>
            <person name="Zou Y."/>
            <person name="Xue W."/>
            <person name="Luo G."/>
        </authorList>
    </citation>
    <scope>NUCLEOTIDE SEQUENCE [LARGE SCALE GENOMIC DNA]</scope>
    <source>
        <strain evidence="1 2">AF31-21AC</strain>
    </source>
</reference>
<sequence>MVHELEYPSTLGEGNEISIFDENIKYNGCAVITDLIKRGKLKQGFDWFDDNKLKNIISNLNDDQLVLCESSPLCGSIIRKVKTGMYEYDAENELNNICVVYEDEKYNPYEGKHRACIMKNFSKENNMIPVNVEK</sequence>
<protein>
    <submittedName>
        <fullName evidence="1">Uncharacterized protein</fullName>
    </submittedName>
</protein>
<proteinExistence type="predicted"/>
<dbReference type="EMBL" id="QRQN01000035">
    <property type="protein sequence ID" value="RHN03504.1"/>
    <property type="molecule type" value="Genomic_DNA"/>
</dbReference>
<evidence type="ECO:0000313" key="2">
    <source>
        <dbReference type="Proteomes" id="UP000283586"/>
    </source>
</evidence>